<reference evidence="2" key="1">
    <citation type="journal article" date="2019" name="Int. J. Syst. Evol. Microbiol.">
        <title>The Global Catalogue of Microorganisms (GCM) 10K type strain sequencing project: providing services to taxonomists for standard genome sequencing and annotation.</title>
        <authorList>
            <consortium name="The Broad Institute Genomics Platform"/>
            <consortium name="The Broad Institute Genome Sequencing Center for Infectious Disease"/>
            <person name="Wu L."/>
            <person name="Ma J."/>
        </authorList>
    </citation>
    <scope>NUCLEOTIDE SEQUENCE [LARGE SCALE GENOMIC DNA]</scope>
    <source>
        <strain evidence="2">JCM 17441</strain>
    </source>
</reference>
<comment type="caution">
    <text evidence="1">The sequence shown here is derived from an EMBL/GenBank/DDBJ whole genome shotgun (WGS) entry which is preliminary data.</text>
</comment>
<sequence>MTTTSHRYTSDFARRYFSQGEAAGEARGQARGEAMAVLAILDTRGIDVPDAVRDEIAGCTDLDQLGVWIRQAVTAETVQDLDAPARG</sequence>
<accession>A0ABP8D2D9</accession>
<evidence type="ECO:0000313" key="1">
    <source>
        <dbReference type="EMBL" id="GAA4246342.1"/>
    </source>
</evidence>
<evidence type="ECO:0008006" key="3">
    <source>
        <dbReference type="Google" id="ProtNLM"/>
    </source>
</evidence>
<organism evidence="1 2">
    <name type="scientific">Dactylosporangium darangshiense</name>
    <dbReference type="NCBI Taxonomy" id="579108"/>
    <lineage>
        <taxon>Bacteria</taxon>
        <taxon>Bacillati</taxon>
        <taxon>Actinomycetota</taxon>
        <taxon>Actinomycetes</taxon>
        <taxon>Micromonosporales</taxon>
        <taxon>Micromonosporaceae</taxon>
        <taxon>Dactylosporangium</taxon>
    </lineage>
</organism>
<evidence type="ECO:0000313" key="2">
    <source>
        <dbReference type="Proteomes" id="UP001500620"/>
    </source>
</evidence>
<protein>
    <recommendedName>
        <fullName evidence="3">Transposase</fullName>
    </recommendedName>
</protein>
<dbReference type="Proteomes" id="UP001500620">
    <property type="component" value="Unassembled WGS sequence"/>
</dbReference>
<keyword evidence="2" id="KW-1185">Reference proteome</keyword>
<name>A0ABP8D2D9_9ACTN</name>
<dbReference type="EMBL" id="BAABAT010000003">
    <property type="protein sequence ID" value="GAA4246342.1"/>
    <property type="molecule type" value="Genomic_DNA"/>
</dbReference>
<gene>
    <name evidence="1" type="ORF">GCM10022255_017190</name>
</gene>
<dbReference type="RefSeq" id="WP_345123055.1">
    <property type="nucleotide sequence ID" value="NZ_BAABAT010000003.1"/>
</dbReference>
<proteinExistence type="predicted"/>